<dbReference type="PANTHER" id="PTHR10334">
    <property type="entry name" value="CYSTEINE-RICH SECRETORY PROTEIN-RELATED"/>
    <property type="match status" value="1"/>
</dbReference>
<dbReference type="SUPFAM" id="SSF55797">
    <property type="entry name" value="PR-1-like"/>
    <property type="match status" value="1"/>
</dbReference>
<evidence type="ECO:0000259" key="6">
    <source>
        <dbReference type="SMART" id="SM00198"/>
    </source>
</evidence>
<dbReference type="InterPro" id="IPR000562">
    <property type="entry name" value="FN_type2_dom"/>
</dbReference>
<dbReference type="SMART" id="SM00198">
    <property type="entry name" value="SCP"/>
    <property type="match status" value="1"/>
</dbReference>
<accession>A0A813MRZ4</accession>
<dbReference type="PRINTS" id="PR00837">
    <property type="entry name" value="V5TPXLIKE"/>
</dbReference>
<proteinExistence type="predicted"/>
<name>A0A813MRZ4_9BILA</name>
<evidence type="ECO:0000256" key="1">
    <source>
        <dbReference type="ARBA" id="ARBA00022737"/>
    </source>
</evidence>
<dbReference type="AlphaFoldDB" id="A0A813MRZ4"/>
<dbReference type="SMART" id="SM00059">
    <property type="entry name" value="FN2"/>
    <property type="match status" value="1"/>
</dbReference>
<dbReference type="Proteomes" id="UP000663879">
    <property type="component" value="Unassembled WGS sequence"/>
</dbReference>
<dbReference type="InterPro" id="IPR036943">
    <property type="entry name" value="FN_type2_sf"/>
</dbReference>
<dbReference type="CDD" id="cd05380">
    <property type="entry name" value="CAP_euk"/>
    <property type="match status" value="1"/>
</dbReference>
<sequence>MLFFCLSLTILKISFAQTNPPCIQCFCLYPQTPTSNTTTPTPLSTTTAPTTSTTIIPTTSTTSPTTITTTTQSTTTTTSPLIYNELNCVFPFQMYGVLYDKCVSFDGRTYWCSLDRIYTNRAAQCKEACPQLARNLLADTNNIHSSCLESSSSATGLFPTLNQTQQILELHNRARSVVQPTAVDMKRVSWDLGLARLAQRWSETCNFDHDCTLCRRLLNNQTISVGQNAFAIFGSEYNPNTLWPEVINFWIDEKKNFVYGLGSRTGNFQDVGHYTQIIDSNTARIGCGAAKCDNNIYAYCNYALAQDDWKIPYKRGIACSQCSRKNCQNNLCNCSKLCQNNGILDPIKCECKCPDRFSGELCEIG</sequence>
<keyword evidence="1" id="KW-0677">Repeat</keyword>
<evidence type="ECO:0000259" key="5">
    <source>
        <dbReference type="SMART" id="SM00059"/>
    </source>
</evidence>
<feature type="chain" id="PRO_5032584300" description="SCP domain-containing protein" evidence="4">
    <location>
        <begin position="17"/>
        <end position="365"/>
    </location>
</feature>
<keyword evidence="4" id="KW-0732">Signal</keyword>
<dbReference type="InterPro" id="IPR035940">
    <property type="entry name" value="CAP_sf"/>
</dbReference>
<keyword evidence="2" id="KW-1015">Disulfide bond</keyword>
<dbReference type="Gene3D" id="3.40.33.10">
    <property type="entry name" value="CAP"/>
    <property type="match status" value="1"/>
</dbReference>
<protein>
    <recommendedName>
        <fullName evidence="9">SCP domain-containing protein</fullName>
    </recommendedName>
</protein>
<reference evidence="7" key="1">
    <citation type="submission" date="2021-02" db="EMBL/GenBank/DDBJ databases">
        <authorList>
            <person name="Nowell W R."/>
        </authorList>
    </citation>
    <scope>NUCLEOTIDE SEQUENCE</scope>
    <source>
        <strain evidence="7">Ploen Becks lab</strain>
    </source>
</reference>
<dbReference type="InterPro" id="IPR014044">
    <property type="entry name" value="CAP_dom"/>
</dbReference>
<dbReference type="Gene3D" id="2.10.10.10">
    <property type="entry name" value="Fibronectin, type II, collagen-binding"/>
    <property type="match status" value="1"/>
</dbReference>
<dbReference type="EMBL" id="CAJNOC010000163">
    <property type="protein sequence ID" value="CAF0721397.1"/>
    <property type="molecule type" value="Genomic_DNA"/>
</dbReference>
<feature type="domain" description="Fibronectin type-II" evidence="5">
    <location>
        <begin position="81"/>
        <end position="125"/>
    </location>
</feature>
<comment type="caution">
    <text evidence="7">The sequence shown here is derived from an EMBL/GenBank/DDBJ whole genome shotgun (WGS) entry which is preliminary data.</text>
</comment>
<dbReference type="OrthoDB" id="737510at2759"/>
<gene>
    <name evidence="7" type="ORF">OXX778_LOCUS2185</name>
</gene>
<evidence type="ECO:0000313" key="7">
    <source>
        <dbReference type="EMBL" id="CAF0721397.1"/>
    </source>
</evidence>
<feature type="signal peptide" evidence="4">
    <location>
        <begin position="1"/>
        <end position="16"/>
    </location>
</feature>
<evidence type="ECO:0000256" key="2">
    <source>
        <dbReference type="ARBA" id="ARBA00023157"/>
    </source>
</evidence>
<dbReference type="Pfam" id="PF00188">
    <property type="entry name" value="CAP"/>
    <property type="match status" value="1"/>
</dbReference>
<feature type="region of interest" description="Disordered" evidence="3">
    <location>
        <begin position="35"/>
        <end position="72"/>
    </location>
</feature>
<evidence type="ECO:0000313" key="8">
    <source>
        <dbReference type="Proteomes" id="UP000663879"/>
    </source>
</evidence>
<evidence type="ECO:0008006" key="9">
    <source>
        <dbReference type="Google" id="ProtNLM"/>
    </source>
</evidence>
<dbReference type="InterPro" id="IPR013806">
    <property type="entry name" value="Kringle-like"/>
</dbReference>
<keyword evidence="8" id="KW-1185">Reference proteome</keyword>
<evidence type="ECO:0000256" key="3">
    <source>
        <dbReference type="SAM" id="MobiDB-lite"/>
    </source>
</evidence>
<feature type="domain" description="SCP" evidence="6">
    <location>
        <begin position="162"/>
        <end position="305"/>
    </location>
</feature>
<dbReference type="Pfam" id="PF00040">
    <property type="entry name" value="fn2"/>
    <property type="match status" value="1"/>
</dbReference>
<evidence type="ECO:0000256" key="4">
    <source>
        <dbReference type="SAM" id="SignalP"/>
    </source>
</evidence>
<dbReference type="InterPro" id="IPR001283">
    <property type="entry name" value="CRISP-related"/>
</dbReference>
<organism evidence="7 8">
    <name type="scientific">Brachionus calyciflorus</name>
    <dbReference type="NCBI Taxonomy" id="104777"/>
    <lineage>
        <taxon>Eukaryota</taxon>
        <taxon>Metazoa</taxon>
        <taxon>Spiralia</taxon>
        <taxon>Gnathifera</taxon>
        <taxon>Rotifera</taxon>
        <taxon>Eurotatoria</taxon>
        <taxon>Monogononta</taxon>
        <taxon>Pseudotrocha</taxon>
        <taxon>Ploima</taxon>
        <taxon>Brachionidae</taxon>
        <taxon>Brachionus</taxon>
    </lineage>
</organism>
<dbReference type="SUPFAM" id="SSF57440">
    <property type="entry name" value="Kringle-like"/>
    <property type="match status" value="1"/>
</dbReference>